<protein>
    <submittedName>
        <fullName evidence="3">EF-hand domain-containing protein</fullName>
    </submittedName>
</protein>
<dbReference type="GO" id="GO:0005509">
    <property type="term" value="F:calcium ion binding"/>
    <property type="evidence" value="ECO:0007669"/>
    <property type="project" value="InterPro"/>
</dbReference>
<dbReference type="Pfam" id="PF13202">
    <property type="entry name" value="EF-hand_5"/>
    <property type="match status" value="1"/>
</dbReference>
<feature type="domain" description="EF-hand" evidence="2">
    <location>
        <begin position="56"/>
        <end position="91"/>
    </location>
</feature>
<feature type="region of interest" description="Disordered" evidence="1">
    <location>
        <begin position="48"/>
        <end position="93"/>
    </location>
</feature>
<dbReference type="InterPro" id="IPR011992">
    <property type="entry name" value="EF-hand-dom_pair"/>
</dbReference>
<comment type="caution">
    <text evidence="3">The sequence shown here is derived from an EMBL/GenBank/DDBJ whole genome shotgun (WGS) entry which is preliminary data.</text>
</comment>
<reference evidence="3 4" key="1">
    <citation type="submission" date="2018-11" db="EMBL/GenBank/DDBJ databases">
        <title>Aureibaculum marinum gen. nov., sp. nov., a member of the family Flavobacteriaceae isolated from the Bohai Sea.</title>
        <authorList>
            <person name="Ji X."/>
        </authorList>
    </citation>
    <scope>NUCLEOTIDE SEQUENCE [LARGE SCALE GENOMIC DNA]</scope>
    <source>
        <strain evidence="3 4">BH-SD17</strain>
    </source>
</reference>
<dbReference type="Proteomes" id="UP000270856">
    <property type="component" value="Unassembled WGS sequence"/>
</dbReference>
<gene>
    <name evidence="3" type="ORF">EGM88_00180</name>
</gene>
<organism evidence="3 4">
    <name type="scientific">Aureibaculum marinum</name>
    <dbReference type="NCBI Taxonomy" id="2487930"/>
    <lineage>
        <taxon>Bacteria</taxon>
        <taxon>Pseudomonadati</taxon>
        <taxon>Bacteroidota</taxon>
        <taxon>Flavobacteriia</taxon>
        <taxon>Flavobacteriales</taxon>
        <taxon>Flavobacteriaceae</taxon>
        <taxon>Aureibaculum</taxon>
    </lineage>
</organism>
<dbReference type="RefSeq" id="WP_123895858.1">
    <property type="nucleotide sequence ID" value="NZ_RPFJ01000001.1"/>
</dbReference>
<dbReference type="OrthoDB" id="1145220at2"/>
<evidence type="ECO:0000259" key="2">
    <source>
        <dbReference type="PROSITE" id="PS50222"/>
    </source>
</evidence>
<proteinExistence type="predicted"/>
<accession>A0A3N4NWQ0</accession>
<dbReference type="PROSITE" id="PS50222">
    <property type="entry name" value="EF_HAND_2"/>
    <property type="match status" value="1"/>
</dbReference>
<dbReference type="InterPro" id="IPR018247">
    <property type="entry name" value="EF_Hand_1_Ca_BS"/>
</dbReference>
<dbReference type="SUPFAM" id="SSF47473">
    <property type="entry name" value="EF-hand"/>
    <property type="match status" value="1"/>
</dbReference>
<keyword evidence="4" id="KW-1185">Reference proteome</keyword>
<name>A0A3N4NWQ0_9FLAO</name>
<dbReference type="Pfam" id="PF13405">
    <property type="entry name" value="EF-hand_6"/>
    <property type="match status" value="1"/>
</dbReference>
<dbReference type="InterPro" id="IPR002048">
    <property type="entry name" value="EF_hand_dom"/>
</dbReference>
<dbReference type="AlphaFoldDB" id="A0A3N4NWQ0"/>
<evidence type="ECO:0000256" key="1">
    <source>
        <dbReference type="SAM" id="MobiDB-lite"/>
    </source>
</evidence>
<feature type="compositionally biased region" description="Basic and acidic residues" evidence="1">
    <location>
        <begin position="48"/>
        <end position="69"/>
    </location>
</feature>
<feature type="compositionally biased region" description="Basic and acidic residues" evidence="1">
    <location>
        <begin position="76"/>
        <end position="87"/>
    </location>
</feature>
<dbReference type="Gene3D" id="1.10.238.10">
    <property type="entry name" value="EF-hand"/>
    <property type="match status" value="1"/>
</dbReference>
<sequence length="93" mass="10457">MKALKTSIIVALFSLVFTGISYGQSSERGGKKERPTFAKLLEEMDANEDGKLSESEVKGPLKENFSKIDTDEDGFISEKEFENAPKPERKKRQ</sequence>
<evidence type="ECO:0000313" key="4">
    <source>
        <dbReference type="Proteomes" id="UP000270856"/>
    </source>
</evidence>
<evidence type="ECO:0000313" key="3">
    <source>
        <dbReference type="EMBL" id="RPE00803.1"/>
    </source>
</evidence>
<dbReference type="EMBL" id="RPFJ01000001">
    <property type="protein sequence ID" value="RPE00803.1"/>
    <property type="molecule type" value="Genomic_DNA"/>
</dbReference>
<dbReference type="PROSITE" id="PS00018">
    <property type="entry name" value="EF_HAND_1"/>
    <property type="match status" value="1"/>
</dbReference>